<comment type="function">
    <text evidence="7">Catalyzes the 2'-O methylation of guanosine at position 18 in tRNA.</text>
</comment>
<dbReference type="InterPro" id="IPR029028">
    <property type="entry name" value="Alpha/beta_knot_MTases"/>
</dbReference>
<protein>
    <recommendedName>
        <fullName evidence="7">tRNA (guanosine(18)-2'-O)-methyltransferase</fullName>
        <ecNumber evidence="7">2.1.1.34</ecNumber>
    </recommendedName>
    <alternativeName>
        <fullName evidence="7">tRNA [Gm18] methyltransferase</fullName>
    </alternativeName>
</protein>
<keyword evidence="6 7" id="KW-0694">RNA-binding</keyword>
<comment type="similarity">
    <text evidence="7">Belongs to the class IV-like SAM-binding methyltransferase superfamily. RNA methyltransferase TrmH family.</text>
</comment>
<dbReference type="OrthoDB" id="9794400at2"/>
<accession>A0A2W2B678</accession>
<keyword evidence="4 7" id="KW-0949">S-adenosyl-L-methionine</keyword>
<comment type="caution">
    <text evidence="9">The sequence shown here is derived from an EMBL/GenBank/DDBJ whole genome shotgun (WGS) entry which is preliminary data.</text>
</comment>
<keyword evidence="1 7" id="KW-0820">tRNA-binding</keyword>
<name>A0A2W2B678_9BACT</name>
<dbReference type="SUPFAM" id="SSF75217">
    <property type="entry name" value="alpha/beta knot"/>
    <property type="match status" value="1"/>
</dbReference>
<dbReference type="InterPro" id="IPR033671">
    <property type="entry name" value="TrmH"/>
</dbReference>
<dbReference type="PANTHER" id="PTHR43453:SF1">
    <property type="entry name" value="TRNA_RRNA METHYLTRANSFERASE SPOU TYPE DOMAIN-CONTAINING PROTEIN"/>
    <property type="match status" value="1"/>
</dbReference>
<evidence type="ECO:0000313" key="10">
    <source>
        <dbReference type="Proteomes" id="UP000248745"/>
    </source>
</evidence>
<comment type="catalytic activity">
    <reaction evidence="7">
        <text>guanosine(18) in tRNA + S-adenosyl-L-methionine = 2'-O-methylguanosine(18) in tRNA + S-adenosyl-L-homocysteine + H(+)</text>
        <dbReference type="Rhea" id="RHEA:20077"/>
        <dbReference type="Rhea" id="RHEA-COMP:10190"/>
        <dbReference type="Rhea" id="RHEA-COMP:10192"/>
        <dbReference type="ChEBI" id="CHEBI:15378"/>
        <dbReference type="ChEBI" id="CHEBI:57856"/>
        <dbReference type="ChEBI" id="CHEBI:59789"/>
        <dbReference type="ChEBI" id="CHEBI:74269"/>
        <dbReference type="ChEBI" id="CHEBI:74445"/>
        <dbReference type="EC" id="2.1.1.34"/>
    </reaction>
</comment>
<dbReference type="Pfam" id="PF00588">
    <property type="entry name" value="SpoU_methylase"/>
    <property type="match status" value="1"/>
</dbReference>
<dbReference type="AlphaFoldDB" id="A0A2W2B678"/>
<feature type="binding site" evidence="7">
    <location>
        <position position="98"/>
    </location>
    <ligand>
        <name>S-adenosyl-L-methionine</name>
        <dbReference type="ChEBI" id="CHEBI:59789"/>
    </ligand>
</feature>
<sequence>MTPERISRFTTVLNNRQPDFTIVLEDVKDPHNIFAAIRSCESVGMMDVFVVNTRMVRYKKFGKKSSSSAALWLNIHEFDSLEACFAELRKRYDKIYATHLGENAYSLYEMNLTESVALVFGNEQMGVSEECLKLCDGNFIIPQAGMIKSLNISVAVAVTLYEGYRQRLVAGLYSGEPRIPQTQWKELATEWGMKDSEMPF</sequence>
<proteinExistence type="inferred from homology"/>
<evidence type="ECO:0000256" key="1">
    <source>
        <dbReference type="ARBA" id="ARBA00022555"/>
    </source>
</evidence>
<keyword evidence="2 7" id="KW-0489">Methyltransferase</keyword>
<dbReference type="InterPro" id="IPR001537">
    <property type="entry name" value="SpoU_MeTrfase"/>
</dbReference>
<dbReference type="GO" id="GO:0002938">
    <property type="term" value="P:tRNA guanine ribose methylation"/>
    <property type="evidence" value="ECO:0007669"/>
    <property type="project" value="UniProtKB-UniRule"/>
</dbReference>
<dbReference type="GO" id="GO:0000049">
    <property type="term" value="F:tRNA binding"/>
    <property type="evidence" value="ECO:0007669"/>
    <property type="project" value="UniProtKB-UniRule"/>
</dbReference>
<feature type="binding site" evidence="7">
    <location>
        <position position="141"/>
    </location>
    <ligand>
        <name>S-adenosyl-L-methionine</name>
        <dbReference type="ChEBI" id="CHEBI:59789"/>
    </ligand>
</feature>
<evidence type="ECO:0000256" key="4">
    <source>
        <dbReference type="ARBA" id="ARBA00022691"/>
    </source>
</evidence>
<keyword evidence="10" id="KW-1185">Reference proteome</keyword>
<reference evidence="9 10" key="1">
    <citation type="submission" date="2018-06" db="EMBL/GenBank/DDBJ databases">
        <title>Mucibacter soli gen. nov., sp. nov., a new member of the family Chitinophagaceae producing mucin.</title>
        <authorList>
            <person name="Kim M.-K."/>
            <person name="Park S."/>
            <person name="Kim T.-S."/>
            <person name="Joung Y."/>
            <person name="Han J.-H."/>
            <person name="Kim S.B."/>
        </authorList>
    </citation>
    <scope>NUCLEOTIDE SEQUENCE [LARGE SCALE GENOMIC DNA]</scope>
    <source>
        <strain evidence="9 10">R1-15</strain>
    </source>
</reference>
<evidence type="ECO:0000256" key="2">
    <source>
        <dbReference type="ARBA" id="ARBA00022603"/>
    </source>
</evidence>
<dbReference type="GO" id="GO:0141100">
    <property type="term" value="F:tRNA (guanine(18)-2'-O)-methyltransferase activity"/>
    <property type="evidence" value="ECO:0007669"/>
    <property type="project" value="UniProtKB-UniRule"/>
</dbReference>
<dbReference type="EMBL" id="QKTW01000024">
    <property type="protein sequence ID" value="PZF71487.1"/>
    <property type="molecule type" value="Genomic_DNA"/>
</dbReference>
<keyword evidence="3 7" id="KW-0808">Transferase</keyword>
<dbReference type="HAMAP" id="MF_02060">
    <property type="entry name" value="tRNA_methyltr_TrmH"/>
    <property type="match status" value="1"/>
</dbReference>
<comment type="caution">
    <text evidence="7">Lacks conserved residue(s) required for the propagation of feature annotation.</text>
</comment>
<evidence type="ECO:0000256" key="3">
    <source>
        <dbReference type="ARBA" id="ARBA00022679"/>
    </source>
</evidence>
<gene>
    <name evidence="7" type="primary">trmH</name>
    <name evidence="9" type="ORF">DN068_18140</name>
</gene>
<dbReference type="EC" id="2.1.1.34" evidence="7"/>
<evidence type="ECO:0000259" key="8">
    <source>
        <dbReference type="Pfam" id="PF00588"/>
    </source>
</evidence>
<dbReference type="RefSeq" id="WP_111000365.1">
    <property type="nucleotide sequence ID" value="NZ_QKTW01000024.1"/>
</dbReference>
<dbReference type="PANTHER" id="PTHR43453">
    <property type="entry name" value="RRNA METHYLASE-LIKE"/>
    <property type="match status" value="1"/>
</dbReference>
<keyword evidence="5 7" id="KW-0819">tRNA processing</keyword>
<dbReference type="CDD" id="cd18092">
    <property type="entry name" value="SpoU-like_TrmH"/>
    <property type="match status" value="1"/>
</dbReference>
<dbReference type="InterPro" id="IPR029026">
    <property type="entry name" value="tRNA_m1G_MTases_N"/>
</dbReference>
<dbReference type="Gene3D" id="3.40.1280.10">
    <property type="match status" value="1"/>
</dbReference>
<feature type="binding site" evidence="7">
    <location>
        <position position="150"/>
    </location>
    <ligand>
        <name>S-adenosyl-L-methionine</name>
        <dbReference type="ChEBI" id="CHEBI:59789"/>
    </ligand>
</feature>
<evidence type="ECO:0000256" key="5">
    <source>
        <dbReference type="ARBA" id="ARBA00022694"/>
    </source>
</evidence>
<organism evidence="9 10">
    <name type="scientific">Taibaiella soli</name>
    <dbReference type="NCBI Taxonomy" id="1649169"/>
    <lineage>
        <taxon>Bacteria</taxon>
        <taxon>Pseudomonadati</taxon>
        <taxon>Bacteroidota</taxon>
        <taxon>Chitinophagia</taxon>
        <taxon>Chitinophagales</taxon>
        <taxon>Chitinophagaceae</taxon>
        <taxon>Taibaiella</taxon>
    </lineage>
</organism>
<evidence type="ECO:0000256" key="6">
    <source>
        <dbReference type="ARBA" id="ARBA00022884"/>
    </source>
</evidence>
<evidence type="ECO:0000313" key="9">
    <source>
        <dbReference type="EMBL" id="PZF71487.1"/>
    </source>
</evidence>
<evidence type="ECO:0000256" key="7">
    <source>
        <dbReference type="HAMAP-Rule" id="MF_02060"/>
    </source>
</evidence>
<dbReference type="Proteomes" id="UP000248745">
    <property type="component" value="Unassembled WGS sequence"/>
</dbReference>
<feature type="domain" description="tRNA/rRNA methyltransferase SpoU type" evidence="8">
    <location>
        <begin position="20"/>
        <end position="161"/>
    </location>
</feature>